<dbReference type="SMART" id="SM00220">
    <property type="entry name" value="S_TKc"/>
    <property type="match status" value="1"/>
</dbReference>
<dbReference type="Pfam" id="PF00069">
    <property type="entry name" value="Pkinase"/>
    <property type="match status" value="1"/>
</dbReference>
<dbReference type="PROSITE" id="PS00108">
    <property type="entry name" value="PROTEIN_KINASE_ST"/>
    <property type="match status" value="1"/>
</dbReference>
<dbReference type="KEGG" id="erx:ATZ35_11350"/>
<organism evidence="11 12">
    <name type="scientific">Enterococcus rotai</name>
    <dbReference type="NCBI Taxonomy" id="118060"/>
    <lineage>
        <taxon>Bacteria</taxon>
        <taxon>Bacillati</taxon>
        <taxon>Bacillota</taxon>
        <taxon>Bacilli</taxon>
        <taxon>Lactobacillales</taxon>
        <taxon>Enterococcaceae</taxon>
        <taxon>Enterococcus</taxon>
    </lineage>
</organism>
<evidence type="ECO:0000256" key="1">
    <source>
        <dbReference type="ARBA" id="ARBA00012513"/>
    </source>
</evidence>
<dbReference type="InterPro" id="IPR011009">
    <property type="entry name" value="Kinase-like_dom_sf"/>
</dbReference>
<evidence type="ECO:0000313" key="12">
    <source>
        <dbReference type="Proteomes" id="UP000067523"/>
    </source>
</evidence>
<gene>
    <name evidence="11" type="ORF">ATZ35_11350</name>
</gene>
<evidence type="ECO:0000256" key="7">
    <source>
        <dbReference type="ARBA" id="ARBA00047899"/>
    </source>
</evidence>
<keyword evidence="4" id="KW-0547">Nucleotide-binding</keyword>
<feature type="transmembrane region" description="Helical" evidence="9">
    <location>
        <begin position="288"/>
        <end position="306"/>
    </location>
</feature>
<evidence type="ECO:0000256" key="6">
    <source>
        <dbReference type="ARBA" id="ARBA00022840"/>
    </source>
</evidence>
<feature type="transmembrane region" description="Helical" evidence="9">
    <location>
        <begin position="318"/>
        <end position="338"/>
    </location>
</feature>
<evidence type="ECO:0000256" key="8">
    <source>
        <dbReference type="ARBA" id="ARBA00048679"/>
    </source>
</evidence>
<dbReference type="EC" id="2.7.11.1" evidence="1"/>
<feature type="domain" description="Protein kinase" evidence="10">
    <location>
        <begin position="1"/>
        <end position="249"/>
    </location>
</feature>
<protein>
    <recommendedName>
        <fullName evidence="1">non-specific serine/threonine protein kinase</fullName>
        <ecNumber evidence="1">2.7.11.1</ecNumber>
    </recommendedName>
</protein>
<dbReference type="Gene3D" id="1.10.510.10">
    <property type="entry name" value="Transferase(Phosphotransferase) domain 1"/>
    <property type="match status" value="1"/>
</dbReference>
<keyword evidence="3" id="KW-0808">Transferase</keyword>
<dbReference type="AlphaFoldDB" id="A0A0U2VJK6"/>
<comment type="catalytic activity">
    <reaction evidence="7">
        <text>L-threonyl-[protein] + ATP = O-phospho-L-threonyl-[protein] + ADP + H(+)</text>
        <dbReference type="Rhea" id="RHEA:46608"/>
        <dbReference type="Rhea" id="RHEA-COMP:11060"/>
        <dbReference type="Rhea" id="RHEA-COMP:11605"/>
        <dbReference type="ChEBI" id="CHEBI:15378"/>
        <dbReference type="ChEBI" id="CHEBI:30013"/>
        <dbReference type="ChEBI" id="CHEBI:30616"/>
        <dbReference type="ChEBI" id="CHEBI:61977"/>
        <dbReference type="ChEBI" id="CHEBI:456216"/>
        <dbReference type="EC" id="2.7.11.1"/>
    </reaction>
</comment>
<evidence type="ECO:0000256" key="2">
    <source>
        <dbReference type="ARBA" id="ARBA00022527"/>
    </source>
</evidence>
<feature type="transmembrane region" description="Helical" evidence="9">
    <location>
        <begin position="358"/>
        <end position="377"/>
    </location>
</feature>
<keyword evidence="2" id="KW-0723">Serine/threonine-protein kinase</keyword>
<dbReference type="CDD" id="cd14014">
    <property type="entry name" value="STKc_PknB_like"/>
    <property type="match status" value="1"/>
</dbReference>
<accession>A0A0U2VJK6</accession>
<dbReference type="SUPFAM" id="SSF56112">
    <property type="entry name" value="Protein kinase-like (PK-like)"/>
    <property type="match status" value="1"/>
</dbReference>
<dbReference type="PANTHER" id="PTHR24363:SF0">
    <property type="entry name" value="SERINE_THREONINE KINASE LIKE DOMAIN CONTAINING 1"/>
    <property type="match status" value="1"/>
</dbReference>
<dbReference type="GO" id="GO:0004674">
    <property type="term" value="F:protein serine/threonine kinase activity"/>
    <property type="evidence" value="ECO:0007669"/>
    <property type="project" value="UniProtKB-KW"/>
</dbReference>
<keyword evidence="12" id="KW-1185">Reference proteome</keyword>
<evidence type="ECO:0000256" key="9">
    <source>
        <dbReference type="SAM" id="Phobius"/>
    </source>
</evidence>
<name>A0A0U2VJK6_9ENTE</name>
<evidence type="ECO:0000256" key="3">
    <source>
        <dbReference type="ARBA" id="ARBA00022679"/>
    </source>
</evidence>
<evidence type="ECO:0000313" key="11">
    <source>
        <dbReference type="EMBL" id="ALS37724.1"/>
    </source>
</evidence>
<dbReference type="PROSITE" id="PS50011">
    <property type="entry name" value="PROTEIN_KINASE_DOM"/>
    <property type="match status" value="1"/>
</dbReference>
<comment type="catalytic activity">
    <reaction evidence="8">
        <text>L-seryl-[protein] + ATP = O-phospho-L-seryl-[protein] + ADP + H(+)</text>
        <dbReference type="Rhea" id="RHEA:17989"/>
        <dbReference type="Rhea" id="RHEA-COMP:9863"/>
        <dbReference type="Rhea" id="RHEA-COMP:11604"/>
        <dbReference type="ChEBI" id="CHEBI:15378"/>
        <dbReference type="ChEBI" id="CHEBI:29999"/>
        <dbReference type="ChEBI" id="CHEBI:30616"/>
        <dbReference type="ChEBI" id="CHEBI:83421"/>
        <dbReference type="ChEBI" id="CHEBI:456216"/>
        <dbReference type="EC" id="2.7.11.1"/>
    </reaction>
</comment>
<proteinExistence type="predicted"/>
<dbReference type="STRING" id="118060.ATZ35_11350"/>
<keyword evidence="9" id="KW-0472">Membrane</keyword>
<reference evidence="12" key="1">
    <citation type="submission" date="2015-12" db="EMBL/GenBank/DDBJ databases">
        <authorList>
            <person name="Lauer A."/>
            <person name="Humrighouse B."/>
            <person name="Loparev V."/>
            <person name="Shewmaker P.L."/>
            <person name="Whitney A.M."/>
            <person name="McLaughlin R.W."/>
        </authorList>
    </citation>
    <scope>NUCLEOTIDE SEQUENCE [LARGE SCALE GENOMIC DNA]</scope>
    <source>
        <strain evidence="12">LMG 26678</strain>
    </source>
</reference>
<sequence length="384" mass="43701">MGNVNNLKQFSYKEIEPLTDQINGPILVRENDTKEFFVKKCYPLYLQDNLMTLQKIKHSNLPSIQEVVIEDGQLYLYEEFIHGKTLTEIIKTSETLETKMILKRTLDLLEALIALHNEGLVHRDVKPGNIMLTNDGVLKLIDFDAVRVFEEEKETDTVQLGTIGFASPEQFGFAQTDARSDLYSVGVVINVCSIKEYPKKQLSFDPFLHDLIVKATKLDPKNRYQSAMEMQAAVKEKWNQLNAAQQQTVEPVGISKKAIDDSEQQHVKTPIRSFLGNYVPGFRTGQPWKMTLAIIYYVFVLIGLPGTIYEGRTMSEKLLVALDGSILFILPVLLFTNFLNFHEKIPLLNAKKNVLRGIGYSLLVLSWLIYYGLFLFVTNGGVRK</sequence>
<dbReference type="Proteomes" id="UP000067523">
    <property type="component" value="Chromosome"/>
</dbReference>
<dbReference type="PANTHER" id="PTHR24363">
    <property type="entry name" value="SERINE/THREONINE PROTEIN KINASE"/>
    <property type="match status" value="1"/>
</dbReference>
<dbReference type="InterPro" id="IPR000719">
    <property type="entry name" value="Prot_kinase_dom"/>
</dbReference>
<keyword evidence="5" id="KW-0418">Kinase</keyword>
<evidence type="ECO:0000256" key="5">
    <source>
        <dbReference type="ARBA" id="ARBA00022777"/>
    </source>
</evidence>
<evidence type="ECO:0000259" key="10">
    <source>
        <dbReference type="PROSITE" id="PS50011"/>
    </source>
</evidence>
<evidence type="ECO:0000256" key="4">
    <source>
        <dbReference type="ARBA" id="ARBA00022741"/>
    </source>
</evidence>
<keyword evidence="6" id="KW-0067">ATP-binding</keyword>
<dbReference type="InterPro" id="IPR008271">
    <property type="entry name" value="Ser/Thr_kinase_AS"/>
</dbReference>
<dbReference type="EMBL" id="CP013655">
    <property type="protein sequence ID" value="ALS37724.1"/>
    <property type="molecule type" value="Genomic_DNA"/>
</dbReference>
<dbReference type="RefSeq" id="WP_208927349.1">
    <property type="nucleotide sequence ID" value="NZ_CP013655.1"/>
</dbReference>
<keyword evidence="9" id="KW-0812">Transmembrane</keyword>
<dbReference type="GO" id="GO:0005524">
    <property type="term" value="F:ATP binding"/>
    <property type="evidence" value="ECO:0007669"/>
    <property type="project" value="UniProtKB-KW"/>
</dbReference>
<keyword evidence="9" id="KW-1133">Transmembrane helix</keyword>